<protein>
    <submittedName>
        <fullName evidence="1">Uncharacterized protein</fullName>
    </submittedName>
</protein>
<organism evidence="1 2">
    <name type="scientific">Bilophila wadsworthia (strain 3_1_6)</name>
    <dbReference type="NCBI Taxonomy" id="563192"/>
    <lineage>
        <taxon>Bacteria</taxon>
        <taxon>Pseudomonadati</taxon>
        <taxon>Thermodesulfobacteriota</taxon>
        <taxon>Desulfovibrionia</taxon>
        <taxon>Desulfovibrionales</taxon>
        <taxon>Desulfovibrionaceae</taxon>
        <taxon>Bilophila</taxon>
    </lineage>
</organism>
<reference evidence="1 2" key="1">
    <citation type="submission" date="2010-10" db="EMBL/GenBank/DDBJ databases">
        <authorList>
            <consortium name="The Broad Institute Genome Sequencing Platform"/>
            <person name="Ward D."/>
            <person name="Earl A."/>
            <person name="Feldgarden M."/>
            <person name="Young S.K."/>
            <person name="Gargeya S."/>
            <person name="Zeng Q."/>
            <person name="Alvarado L."/>
            <person name="Berlin A."/>
            <person name="Bochicchio J."/>
            <person name="Chapman S.B."/>
            <person name="Chen Z."/>
            <person name="Freedman E."/>
            <person name="Gellesch M."/>
            <person name="Goldberg J."/>
            <person name="Griggs A."/>
            <person name="Gujja S."/>
            <person name="Heilman E."/>
            <person name="Heiman D."/>
            <person name="Howarth C."/>
            <person name="Mehta T."/>
            <person name="Neiman D."/>
            <person name="Pearson M."/>
            <person name="Roberts A."/>
            <person name="Saif S."/>
            <person name="Shea T."/>
            <person name="Shenoy N."/>
            <person name="Sisk P."/>
            <person name="Stolte C."/>
            <person name="Sykes S."/>
            <person name="White J."/>
            <person name="Yandava C."/>
            <person name="Allen-Vercoe E."/>
            <person name="Sibley C."/>
            <person name="Ambrose C.E."/>
            <person name="Strauss J."/>
            <person name="Daigneault M."/>
            <person name="Haas B."/>
            <person name="Nusbaum C."/>
            <person name="Birren B."/>
        </authorList>
    </citation>
    <scope>NUCLEOTIDE SEQUENCE [LARGE SCALE GENOMIC DNA]</scope>
    <source>
        <strain evidence="1 2">3_1_6</strain>
    </source>
</reference>
<evidence type="ECO:0000313" key="1">
    <source>
        <dbReference type="EMBL" id="EFV44522.1"/>
    </source>
</evidence>
<evidence type="ECO:0000313" key="2">
    <source>
        <dbReference type="Proteomes" id="UP000006034"/>
    </source>
</evidence>
<dbReference type="HOGENOM" id="CLU_2551530_0_0_7"/>
<dbReference type="Proteomes" id="UP000006034">
    <property type="component" value="Unassembled WGS sequence"/>
</dbReference>
<dbReference type="EMBL" id="ADCP02000003">
    <property type="protein sequence ID" value="EFV44522.1"/>
    <property type="molecule type" value="Genomic_DNA"/>
</dbReference>
<accession>E5Y5X5</accession>
<dbReference type="GeneID" id="78087288"/>
<dbReference type="AlphaFoldDB" id="E5Y5X5"/>
<gene>
    <name evidence="1" type="ORF">HMPREF0179_01588</name>
</gene>
<comment type="caution">
    <text evidence="1">The sequence shown here is derived from an EMBL/GenBank/DDBJ whole genome shotgun (WGS) entry which is preliminary data.</text>
</comment>
<reference evidence="1 2" key="2">
    <citation type="submission" date="2013-04" db="EMBL/GenBank/DDBJ databases">
        <title>The Genome Sequence of Bilophila wadsworthia 3_1_6.</title>
        <authorList>
            <consortium name="The Broad Institute Genomics Platform"/>
            <person name="Earl A."/>
            <person name="Ward D."/>
            <person name="Feldgarden M."/>
            <person name="Gevers D."/>
            <person name="Sibley C."/>
            <person name="Strauss J."/>
            <person name="Allen-Vercoe E."/>
            <person name="Walker B."/>
            <person name="Young S."/>
            <person name="Zeng Q."/>
            <person name="Gargeya S."/>
            <person name="Fitzgerald M."/>
            <person name="Haas B."/>
            <person name="Abouelleil A."/>
            <person name="Allen A.W."/>
            <person name="Alvarado L."/>
            <person name="Arachchi H.M."/>
            <person name="Berlin A.M."/>
            <person name="Chapman S.B."/>
            <person name="Gainer-Dewar J."/>
            <person name="Goldberg J."/>
            <person name="Griggs A."/>
            <person name="Gujja S."/>
            <person name="Hansen M."/>
            <person name="Howarth C."/>
            <person name="Imamovic A."/>
            <person name="Ireland A."/>
            <person name="Larimer J."/>
            <person name="McCowan C."/>
            <person name="Murphy C."/>
            <person name="Pearson M."/>
            <person name="Poon T.W."/>
            <person name="Priest M."/>
            <person name="Roberts A."/>
            <person name="Saif S."/>
            <person name="Shea T."/>
            <person name="Sisk P."/>
            <person name="Sykes S."/>
            <person name="Wortman J."/>
            <person name="Nusbaum C."/>
            <person name="Birren B."/>
        </authorList>
    </citation>
    <scope>NUCLEOTIDE SEQUENCE [LARGE SCALE GENOMIC DNA]</scope>
    <source>
        <strain evidence="1 2">3_1_6</strain>
    </source>
</reference>
<keyword evidence="2" id="KW-1185">Reference proteome</keyword>
<name>E5Y5X5_BILW3</name>
<proteinExistence type="predicted"/>
<dbReference type="RefSeq" id="WP_005026941.1">
    <property type="nucleotide sequence ID" value="NZ_KE150240.1"/>
</dbReference>
<sequence>MNNATLIAERDSLRAAFIRYIALDQFISCGCNPDDFDAHFENMQDALRGGAMEETIRTLSSSIEDVVFDVLNECETFQTEAE</sequence>